<evidence type="ECO:0000313" key="1">
    <source>
        <dbReference type="EMBL" id="RCN28435.1"/>
    </source>
</evidence>
<comment type="caution">
    <text evidence="1">The sequence shown here is derived from an EMBL/GenBank/DDBJ whole genome shotgun (WGS) entry which is preliminary data.</text>
</comment>
<accession>A0A368FC87</accession>
<dbReference type="OrthoDB" id="408912at2759"/>
<reference evidence="1 2" key="1">
    <citation type="submission" date="2014-10" db="EMBL/GenBank/DDBJ databases">
        <title>Draft genome of the hookworm Ancylostoma caninum.</title>
        <authorList>
            <person name="Mitreva M."/>
        </authorList>
    </citation>
    <scope>NUCLEOTIDE SEQUENCE [LARGE SCALE GENOMIC DNA]</scope>
    <source>
        <strain evidence="1 2">Baltimore</strain>
    </source>
</reference>
<name>A0A368FC87_ANCCA</name>
<dbReference type="Pfam" id="PF03567">
    <property type="entry name" value="Sulfotransfer_2"/>
    <property type="match status" value="1"/>
</dbReference>
<dbReference type="PANTHER" id="PTHR22900:SF5">
    <property type="entry name" value="PROTEIN CBG14245"/>
    <property type="match status" value="1"/>
</dbReference>
<dbReference type="GO" id="GO:0047756">
    <property type="term" value="F:chondroitin 4-sulfotransferase activity"/>
    <property type="evidence" value="ECO:0007669"/>
    <property type="project" value="InterPro"/>
</dbReference>
<dbReference type="InterPro" id="IPR027417">
    <property type="entry name" value="P-loop_NTPase"/>
</dbReference>
<dbReference type="PANTHER" id="PTHR22900">
    <property type="entry name" value="PROTEIN CBG14245-RELATED"/>
    <property type="match status" value="1"/>
</dbReference>
<dbReference type="GO" id="GO:0050650">
    <property type="term" value="P:chondroitin sulfate proteoglycan biosynthetic process"/>
    <property type="evidence" value="ECO:0007669"/>
    <property type="project" value="InterPro"/>
</dbReference>
<protein>
    <recommendedName>
        <fullName evidence="3">Sulfotransferase domain-containing protein</fullName>
    </recommendedName>
</protein>
<dbReference type="Proteomes" id="UP000252519">
    <property type="component" value="Unassembled WGS sequence"/>
</dbReference>
<keyword evidence="2" id="KW-1185">Reference proteome</keyword>
<dbReference type="Gene3D" id="3.40.50.300">
    <property type="entry name" value="P-loop containing nucleotide triphosphate hydrolases"/>
    <property type="match status" value="1"/>
</dbReference>
<dbReference type="GO" id="GO:1902884">
    <property type="term" value="P:positive regulation of response to oxidative stress"/>
    <property type="evidence" value="ECO:0007669"/>
    <property type="project" value="InterPro"/>
</dbReference>
<dbReference type="InterPro" id="IPR007669">
    <property type="entry name" value="Chst-1-like"/>
</dbReference>
<sequence>MGIEGWSVTLQERMKVMEPLVMIIDNSSILPPFFRFREEYLVVKKYRLATCQIEKVMTTIRDGIFCYLTDSKNFTANNRTMSKEYWRNRFCSDLRHWRNDLDQIYEDLGPNPILFTIVRDPVDRFISGYVDKCLK</sequence>
<gene>
    <name evidence="1" type="ORF">ANCCAN_25821</name>
</gene>
<dbReference type="GO" id="GO:0016020">
    <property type="term" value="C:membrane"/>
    <property type="evidence" value="ECO:0007669"/>
    <property type="project" value="InterPro"/>
</dbReference>
<dbReference type="STRING" id="29170.A0A368FC87"/>
<evidence type="ECO:0008006" key="3">
    <source>
        <dbReference type="Google" id="ProtNLM"/>
    </source>
</evidence>
<dbReference type="AlphaFoldDB" id="A0A368FC87"/>
<dbReference type="EMBL" id="JOJR01002625">
    <property type="protein sequence ID" value="RCN28435.1"/>
    <property type="molecule type" value="Genomic_DNA"/>
</dbReference>
<evidence type="ECO:0000313" key="2">
    <source>
        <dbReference type="Proteomes" id="UP000252519"/>
    </source>
</evidence>
<organism evidence="1 2">
    <name type="scientific">Ancylostoma caninum</name>
    <name type="common">Dog hookworm</name>
    <dbReference type="NCBI Taxonomy" id="29170"/>
    <lineage>
        <taxon>Eukaryota</taxon>
        <taxon>Metazoa</taxon>
        <taxon>Ecdysozoa</taxon>
        <taxon>Nematoda</taxon>
        <taxon>Chromadorea</taxon>
        <taxon>Rhabditida</taxon>
        <taxon>Rhabditina</taxon>
        <taxon>Rhabditomorpha</taxon>
        <taxon>Strongyloidea</taxon>
        <taxon>Ancylostomatidae</taxon>
        <taxon>Ancylostomatinae</taxon>
        <taxon>Ancylostoma</taxon>
    </lineage>
</organism>
<proteinExistence type="predicted"/>
<dbReference type="InterPro" id="IPR005331">
    <property type="entry name" value="Sulfotransferase"/>
</dbReference>